<sequence length="137" mass="15623">PLRPAAPVGGSQLASSGTRRLTESFVAAGMGHIPLLVALALATLASSTDAYTKDYFHNHLLHKRASNLGSALMCKLDMRNCAGFTVGKKMMYFPNYPRIMERNSREIRDYYYLRTRDPDFNKVYELKQPTKWTQRLY</sequence>
<protein>
    <submittedName>
        <fullName evidence="2">Uncharacterized protein</fullName>
    </submittedName>
</protein>
<proteinExistence type="predicted"/>
<keyword evidence="1" id="KW-0472">Membrane</keyword>
<dbReference type="AlphaFoldDB" id="A0A146MHQ2"/>
<organism evidence="2">
    <name type="scientific">Lygus hesperus</name>
    <name type="common">Western plant bug</name>
    <dbReference type="NCBI Taxonomy" id="30085"/>
    <lineage>
        <taxon>Eukaryota</taxon>
        <taxon>Metazoa</taxon>
        <taxon>Ecdysozoa</taxon>
        <taxon>Arthropoda</taxon>
        <taxon>Hexapoda</taxon>
        <taxon>Insecta</taxon>
        <taxon>Pterygota</taxon>
        <taxon>Neoptera</taxon>
        <taxon>Paraneoptera</taxon>
        <taxon>Hemiptera</taxon>
        <taxon>Heteroptera</taxon>
        <taxon>Panheteroptera</taxon>
        <taxon>Cimicomorpha</taxon>
        <taxon>Miridae</taxon>
        <taxon>Mirini</taxon>
        <taxon>Lygus</taxon>
    </lineage>
</organism>
<feature type="non-terminal residue" evidence="2">
    <location>
        <position position="1"/>
    </location>
</feature>
<keyword evidence="1" id="KW-1133">Transmembrane helix</keyword>
<dbReference type="EMBL" id="GDHC01000077">
    <property type="protein sequence ID" value="JAQ18552.1"/>
    <property type="molecule type" value="Transcribed_RNA"/>
</dbReference>
<evidence type="ECO:0000313" key="2">
    <source>
        <dbReference type="EMBL" id="JAQ18552.1"/>
    </source>
</evidence>
<gene>
    <name evidence="2" type="ORF">g.35761</name>
</gene>
<keyword evidence="1" id="KW-0812">Transmembrane</keyword>
<name>A0A146MHQ2_LYGHE</name>
<accession>A0A146MHQ2</accession>
<reference evidence="2" key="1">
    <citation type="journal article" date="2016" name="Gigascience">
        <title>De novo construction of an expanded transcriptome assembly for the western tarnished plant bug, Lygus hesperus.</title>
        <authorList>
            <person name="Tassone E.E."/>
            <person name="Geib S.M."/>
            <person name="Hall B."/>
            <person name="Fabrick J.A."/>
            <person name="Brent C.S."/>
            <person name="Hull J.J."/>
        </authorList>
    </citation>
    <scope>NUCLEOTIDE SEQUENCE</scope>
</reference>
<feature type="transmembrane region" description="Helical" evidence="1">
    <location>
        <begin position="25"/>
        <end position="45"/>
    </location>
</feature>
<evidence type="ECO:0000256" key="1">
    <source>
        <dbReference type="SAM" id="Phobius"/>
    </source>
</evidence>